<dbReference type="Pfam" id="PF00266">
    <property type="entry name" value="Aminotran_5"/>
    <property type="match status" value="1"/>
</dbReference>
<comment type="caution">
    <text evidence="9">The sequence shown here is derived from an EMBL/GenBank/DDBJ whole genome shotgun (WGS) entry which is preliminary data.</text>
</comment>
<dbReference type="EMBL" id="DWXE01000028">
    <property type="protein sequence ID" value="HJB91452.1"/>
    <property type="molecule type" value="Genomic_DNA"/>
</dbReference>
<dbReference type="InterPro" id="IPR000192">
    <property type="entry name" value="Aminotrans_V_dom"/>
</dbReference>
<reference evidence="9" key="1">
    <citation type="journal article" date="2021" name="PeerJ">
        <title>Extensive microbial diversity within the chicken gut microbiome revealed by metagenomics and culture.</title>
        <authorList>
            <person name="Gilroy R."/>
            <person name="Ravi A."/>
            <person name="Getino M."/>
            <person name="Pursley I."/>
            <person name="Horton D.L."/>
            <person name="Alikhan N.F."/>
            <person name="Baker D."/>
            <person name="Gharbi K."/>
            <person name="Hall N."/>
            <person name="Watson M."/>
            <person name="Adriaenssens E.M."/>
            <person name="Foster-Nyarko E."/>
            <person name="Jarju S."/>
            <person name="Secka A."/>
            <person name="Antonio M."/>
            <person name="Oren A."/>
            <person name="Chaudhuri R.R."/>
            <person name="La Ragione R."/>
            <person name="Hildebrand F."/>
            <person name="Pallen M.J."/>
        </authorList>
    </citation>
    <scope>NUCLEOTIDE SEQUENCE</scope>
    <source>
        <strain evidence="9">USAMLcec3-2134</strain>
    </source>
</reference>
<dbReference type="PANTHER" id="PTHR11601">
    <property type="entry name" value="CYSTEINE DESULFURYLASE FAMILY MEMBER"/>
    <property type="match status" value="1"/>
</dbReference>
<dbReference type="PANTHER" id="PTHR11601:SF50">
    <property type="entry name" value="CYSTEINE DESULFURASE ISCS 2-RELATED"/>
    <property type="match status" value="1"/>
</dbReference>
<organism evidence="9 10">
    <name type="scientific">Candidatus Eisenbergiella merdigallinarum</name>
    <dbReference type="NCBI Taxonomy" id="2838552"/>
    <lineage>
        <taxon>Bacteria</taxon>
        <taxon>Bacillati</taxon>
        <taxon>Bacillota</taxon>
        <taxon>Clostridia</taxon>
        <taxon>Lachnospirales</taxon>
        <taxon>Lachnospiraceae</taxon>
        <taxon>Eisenbergiella</taxon>
    </lineage>
</organism>
<evidence type="ECO:0000256" key="5">
    <source>
        <dbReference type="ARBA" id="ARBA00023004"/>
    </source>
</evidence>
<proteinExistence type="inferred from homology"/>
<dbReference type="InterPro" id="IPR015421">
    <property type="entry name" value="PyrdxlP-dep_Trfase_major"/>
</dbReference>
<dbReference type="GO" id="GO:0031071">
    <property type="term" value="F:cysteine desulfurase activity"/>
    <property type="evidence" value="ECO:0007669"/>
    <property type="project" value="UniProtKB-ARBA"/>
</dbReference>
<keyword evidence="4" id="KW-0663">Pyridoxal phosphate</keyword>
<keyword evidence="3" id="KW-0479">Metal-binding</keyword>
<dbReference type="GO" id="GO:0046872">
    <property type="term" value="F:metal ion binding"/>
    <property type="evidence" value="ECO:0007669"/>
    <property type="project" value="UniProtKB-KW"/>
</dbReference>
<dbReference type="PROSITE" id="PS00595">
    <property type="entry name" value="AA_TRANSFER_CLASS_5"/>
    <property type="match status" value="1"/>
</dbReference>
<dbReference type="Gene3D" id="1.10.260.50">
    <property type="match status" value="1"/>
</dbReference>
<dbReference type="SUPFAM" id="SSF53383">
    <property type="entry name" value="PLP-dependent transferases"/>
    <property type="match status" value="1"/>
</dbReference>
<dbReference type="InterPro" id="IPR015424">
    <property type="entry name" value="PyrdxlP-dep_Trfase"/>
</dbReference>
<dbReference type="AlphaFoldDB" id="A0A9D2MSL7"/>
<name>A0A9D2MSL7_9FIRM</name>
<dbReference type="FunFam" id="3.40.640.10:FF:000084">
    <property type="entry name" value="IscS-like cysteine desulfurase"/>
    <property type="match status" value="1"/>
</dbReference>
<dbReference type="Gene3D" id="3.90.1150.10">
    <property type="entry name" value="Aspartate Aminotransferase, domain 1"/>
    <property type="match status" value="1"/>
</dbReference>
<evidence type="ECO:0000256" key="2">
    <source>
        <dbReference type="ARBA" id="ARBA00006490"/>
    </source>
</evidence>
<dbReference type="InterPro" id="IPR015422">
    <property type="entry name" value="PyrdxlP-dep_Trfase_small"/>
</dbReference>
<dbReference type="Gene3D" id="3.40.640.10">
    <property type="entry name" value="Type I PLP-dependent aspartate aminotransferase-like (Major domain)"/>
    <property type="match status" value="1"/>
</dbReference>
<protein>
    <submittedName>
        <fullName evidence="9">Cysteine desulfurase</fullName>
    </submittedName>
</protein>
<comment type="similarity">
    <text evidence="2">Belongs to the class-V pyridoxal-phosphate-dependent aminotransferase family. NifS/IscS subfamily.</text>
</comment>
<evidence type="ECO:0000313" key="10">
    <source>
        <dbReference type="Proteomes" id="UP000886883"/>
    </source>
</evidence>
<dbReference type="Proteomes" id="UP000886883">
    <property type="component" value="Unassembled WGS sequence"/>
</dbReference>
<dbReference type="NCBIfam" id="NF002806">
    <property type="entry name" value="PRK02948.1"/>
    <property type="match status" value="1"/>
</dbReference>
<accession>A0A9D2MSL7</accession>
<keyword evidence="5" id="KW-0408">Iron</keyword>
<sequence>MECYLDNSATTRCFDSVAQLMTKIMCEEYGNPSSLHNRGVQAESWLRYARDVISGNLKVSPKEIVFTSGGTEADNLALRGCAYANCRKGRHLITTAIEHPAILETAHYLEEQGFEVTYLPVDADGRVRLSDLERAVRPDTILVSIMHTNNEIGSLQPIAEAGELIRRINPETLFHVDAVQGYGKVRILPRRMKIDLLSVSAHKIHGPKGIGFLYVGDRVKIRPVVFGGGQERGLRSGTENVPAIAGMARAVEEVYRNLEADNERLYGLRQLFAEGVAQMEGVRVNGLPGRESAPHVVSVSFEGVRSEVLLHALEEREIYVSAGSACASNHPDTAGSATLRAIGLPSGLLSSTIRFSFSIFTTEEEIRFTLQALQELVPMLRRFTRR</sequence>
<dbReference type="InterPro" id="IPR016454">
    <property type="entry name" value="Cysteine_dSase"/>
</dbReference>
<evidence type="ECO:0000259" key="8">
    <source>
        <dbReference type="Pfam" id="PF00266"/>
    </source>
</evidence>
<dbReference type="GO" id="GO:0051536">
    <property type="term" value="F:iron-sulfur cluster binding"/>
    <property type="evidence" value="ECO:0007669"/>
    <property type="project" value="UniProtKB-KW"/>
</dbReference>
<evidence type="ECO:0000256" key="4">
    <source>
        <dbReference type="ARBA" id="ARBA00022898"/>
    </source>
</evidence>
<keyword evidence="6" id="KW-0411">Iron-sulfur</keyword>
<gene>
    <name evidence="9" type="ORF">H9763_08300</name>
</gene>
<evidence type="ECO:0000256" key="3">
    <source>
        <dbReference type="ARBA" id="ARBA00022723"/>
    </source>
</evidence>
<reference evidence="9" key="2">
    <citation type="submission" date="2021-04" db="EMBL/GenBank/DDBJ databases">
        <authorList>
            <person name="Gilroy R."/>
        </authorList>
    </citation>
    <scope>NUCLEOTIDE SEQUENCE</scope>
    <source>
        <strain evidence="9">USAMLcec3-2134</strain>
    </source>
</reference>
<dbReference type="PIRSF" id="PIRSF005572">
    <property type="entry name" value="NifS"/>
    <property type="match status" value="1"/>
</dbReference>
<evidence type="ECO:0000313" key="9">
    <source>
        <dbReference type="EMBL" id="HJB91452.1"/>
    </source>
</evidence>
<comment type="cofactor">
    <cofactor evidence="1 7">
        <name>pyridoxal 5'-phosphate</name>
        <dbReference type="ChEBI" id="CHEBI:597326"/>
    </cofactor>
</comment>
<evidence type="ECO:0000256" key="7">
    <source>
        <dbReference type="RuleBase" id="RU004504"/>
    </source>
</evidence>
<evidence type="ECO:0000256" key="6">
    <source>
        <dbReference type="ARBA" id="ARBA00023014"/>
    </source>
</evidence>
<dbReference type="InterPro" id="IPR020578">
    <property type="entry name" value="Aminotrans_V_PyrdxlP_BS"/>
</dbReference>
<feature type="domain" description="Aminotransferase class V" evidence="8">
    <location>
        <begin position="4"/>
        <end position="366"/>
    </location>
</feature>
<evidence type="ECO:0000256" key="1">
    <source>
        <dbReference type="ARBA" id="ARBA00001933"/>
    </source>
</evidence>